<accession>A0ABS2M3D3</accession>
<dbReference type="EMBL" id="JAFBBP010000001">
    <property type="protein sequence ID" value="MBM7494945.1"/>
    <property type="molecule type" value="Genomic_DNA"/>
</dbReference>
<evidence type="ECO:0000256" key="1">
    <source>
        <dbReference type="SAM" id="MobiDB-lite"/>
    </source>
</evidence>
<feature type="region of interest" description="Disordered" evidence="1">
    <location>
        <begin position="1"/>
        <end position="31"/>
    </location>
</feature>
<keyword evidence="3" id="KW-1185">Reference proteome</keyword>
<proteinExistence type="predicted"/>
<evidence type="ECO:0000313" key="2">
    <source>
        <dbReference type="EMBL" id="MBM7494945.1"/>
    </source>
</evidence>
<dbReference type="Proteomes" id="UP000764837">
    <property type="component" value="Unassembled WGS sequence"/>
</dbReference>
<organism evidence="2 3">
    <name type="scientific">Micromonospora luteifusca</name>
    <dbReference type="NCBI Taxonomy" id="709860"/>
    <lineage>
        <taxon>Bacteria</taxon>
        <taxon>Bacillati</taxon>
        <taxon>Actinomycetota</taxon>
        <taxon>Actinomycetes</taxon>
        <taxon>Micromonosporales</taxon>
        <taxon>Micromonosporaceae</taxon>
        <taxon>Micromonospora</taxon>
    </lineage>
</organism>
<gene>
    <name evidence="2" type="ORF">JOD64_006167</name>
</gene>
<comment type="caution">
    <text evidence="2">The sequence shown here is derived from an EMBL/GenBank/DDBJ whole genome shotgun (WGS) entry which is preliminary data.</text>
</comment>
<name>A0ABS2M3D3_9ACTN</name>
<sequence>MKDNRDAAVPDGMTTGRHPGAGRNEQGEVTA</sequence>
<reference evidence="2 3" key="1">
    <citation type="submission" date="2021-01" db="EMBL/GenBank/DDBJ databases">
        <title>Sequencing the genomes of 1000 actinobacteria strains.</title>
        <authorList>
            <person name="Klenk H.-P."/>
        </authorList>
    </citation>
    <scope>NUCLEOTIDE SEQUENCE [LARGE SCALE GENOMIC DNA]</scope>
    <source>
        <strain evidence="2 3">DSM 100204</strain>
    </source>
</reference>
<evidence type="ECO:0000313" key="3">
    <source>
        <dbReference type="Proteomes" id="UP000764837"/>
    </source>
</evidence>
<protein>
    <submittedName>
        <fullName evidence="2">Uncharacterized protein</fullName>
    </submittedName>
</protein>